<organism evidence="1 2">
    <name type="scientific">Hamiltosporidium tvaerminnensis</name>
    <dbReference type="NCBI Taxonomy" id="1176355"/>
    <lineage>
        <taxon>Eukaryota</taxon>
        <taxon>Fungi</taxon>
        <taxon>Fungi incertae sedis</taxon>
        <taxon>Microsporidia</taxon>
        <taxon>Dubosqiidae</taxon>
        <taxon>Hamiltosporidium</taxon>
    </lineage>
</organism>
<proteinExistence type="predicted"/>
<evidence type="ECO:0000313" key="2">
    <source>
        <dbReference type="Proteomes" id="UP000292362"/>
    </source>
</evidence>
<gene>
    <name evidence="1" type="ORF">CWI37_2107p0010</name>
</gene>
<reference evidence="1 2" key="1">
    <citation type="submission" date="2017-12" db="EMBL/GenBank/DDBJ databases">
        <authorList>
            <person name="Pombert J.-F."/>
            <person name="Haag K.L."/>
            <person name="Ebert D."/>
        </authorList>
    </citation>
    <scope>NUCLEOTIDE SEQUENCE [LARGE SCALE GENOMIC DNA]</scope>
    <source>
        <strain evidence="1">FI-OER-3-3</strain>
    </source>
</reference>
<dbReference type="VEuPathDB" id="MicrosporidiaDB:CWI37_2107p0010"/>
<sequence length="265" mass="30973">MVIRNERVSFWSIMRNKNDDTVTYNDYLIPFVSDNHPTMFSSLNEFLNINCNNSKQEKSYTKRLNKDTARKESVTIVVCVVYGFVEPHPKLEIDNDADFNTNNHLLFIEKFKLFGIDSFTWNISNEKSTTNDERYEDTATLLECSERYCHTKFNAINLFSAINQHAISLINYHIRVIRLEPPDFSKLDDALYELHVKNNVHAFLEEECQMVLILLRIHASVSFGLPRKSKEISTRQAAILNVENTNKTHLALIKDFLKVKFRLEE</sequence>
<accession>A0A4Q9KSK4</accession>
<protein>
    <submittedName>
        <fullName evidence="1">Uncharacterized protein</fullName>
    </submittedName>
</protein>
<comment type="caution">
    <text evidence="1">The sequence shown here is derived from an EMBL/GenBank/DDBJ whole genome shotgun (WGS) entry which is preliminary data.</text>
</comment>
<dbReference type="EMBL" id="PITJ01002107">
    <property type="protein sequence ID" value="TBT97727.1"/>
    <property type="molecule type" value="Genomic_DNA"/>
</dbReference>
<dbReference type="Proteomes" id="UP000292362">
    <property type="component" value="Unassembled WGS sequence"/>
</dbReference>
<evidence type="ECO:0000313" key="1">
    <source>
        <dbReference type="EMBL" id="TBT97727.1"/>
    </source>
</evidence>
<name>A0A4Q9KSK4_9MICR</name>
<dbReference type="AlphaFoldDB" id="A0A4Q9KSK4"/>